<accession>A0ABW5FKU9</accession>
<keyword evidence="2" id="KW-1185">Reference proteome</keyword>
<organism evidence="1 2">
    <name type="scientific">Amycolatopsis pigmentata</name>
    <dbReference type="NCBI Taxonomy" id="450801"/>
    <lineage>
        <taxon>Bacteria</taxon>
        <taxon>Bacillati</taxon>
        <taxon>Actinomycetota</taxon>
        <taxon>Actinomycetes</taxon>
        <taxon>Pseudonocardiales</taxon>
        <taxon>Pseudonocardiaceae</taxon>
        <taxon>Amycolatopsis</taxon>
    </lineage>
</organism>
<sequence>MATLALARGSTEVLATVGEYGDTPVGDQFAQWVLESLGSTGTPASSAVHTAINRIMAAPSIRSYPIRDWAPLLPIGTFQA</sequence>
<name>A0ABW5FKU9_9PSEU</name>
<evidence type="ECO:0000313" key="1">
    <source>
        <dbReference type="EMBL" id="MFD2415414.1"/>
    </source>
</evidence>
<comment type="caution">
    <text evidence="1">The sequence shown here is derived from an EMBL/GenBank/DDBJ whole genome shotgun (WGS) entry which is preliminary data.</text>
</comment>
<dbReference type="Proteomes" id="UP001597417">
    <property type="component" value="Unassembled WGS sequence"/>
</dbReference>
<dbReference type="RefSeq" id="WP_378261188.1">
    <property type="nucleotide sequence ID" value="NZ_JBHUKR010000004.1"/>
</dbReference>
<reference evidence="2" key="1">
    <citation type="journal article" date="2019" name="Int. J. Syst. Evol. Microbiol.">
        <title>The Global Catalogue of Microorganisms (GCM) 10K type strain sequencing project: providing services to taxonomists for standard genome sequencing and annotation.</title>
        <authorList>
            <consortium name="The Broad Institute Genomics Platform"/>
            <consortium name="The Broad Institute Genome Sequencing Center for Infectious Disease"/>
            <person name="Wu L."/>
            <person name="Ma J."/>
        </authorList>
    </citation>
    <scope>NUCLEOTIDE SEQUENCE [LARGE SCALE GENOMIC DNA]</scope>
    <source>
        <strain evidence="2">CGMCC 4.7645</strain>
    </source>
</reference>
<dbReference type="EMBL" id="JBHUKR010000004">
    <property type="protein sequence ID" value="MFD2415414.1"/>
    <property type="molecule type" value="Genomic_DNA"/>
</dbReference>
<proteinExistence type="predicted"/>
<gene>
    <name evidence="1" type="ORF">ACFSXZ_03630</name>
</gene>
<evidence type="ECO:0000313" key="2">
    <source>
        <dbReference type="Proteomes" id="UP001597417"/>
    </source>
</evidence>
<protein>
    <submittedName>
        <fullName evidence="1">Uncharacterized protein</fullName>
    </submittedName>
</protein>